<comment type="subcellular location">
    <subcellularLocation>
        <location evidence="1">Cell projection</location>
        <location evidence="1">Cilium</location>
        <location evidence="1">Flagellum</location>
    </subcellularLocation>
    <subcellularLocation>
        <location evidence="2">Cytoplasm</location>
        <location evidence="2">Cytoskeleton</location>
        <location evidence="2">Cilium axoneme</location>
    </subcellularLocation>
</comment>
<dbReference type="Pfam" id="PF22597">
    <property type="entry name" value="DYN_lid"/>
    <property type="match status" value="1"/>
</dbReference>
<dbReference type="Gene3D" id="1.10.287.2620">
    <property type="match status" value="1"/>
</dbReference>
<dbReference type="Gene3D" id="1.20.920.20">
    <property type="match status" value="1"/>
</dbReference>
<dbReference type="Gene3D" id="1.20.58.1120">
    <property type="match status" value="1"/>
</dbReference>
<keyword evidence="8" id="KW-0067">ATP-binding</keyword>
<dbReference type="Gene3D" id="1.20.920.30">
    <property type="match status" value="1"/>
</dbReference>
<keyword evidence="11 16" id="KW-0175">Coiled coil</keyword>
<evidence type="ECO:0000256" key="7">
    <source>
        <dbReference type="ARBA" id="ARBA00022741"/>
    </source>
</evidence>
<dbReference type="InterPro" id="IPR042222">
    <property type="entry name" value="Dynein_2_N"/>
</dbReference>
<keyword evidence="14" id="KW-0206">Cytoskeleton</keyword>
<dbReference type="Pfam" id="PF12780">
    <property type="entry name" value="AAA_8"/>
    <property type="match status" value="1"/>
</dbReference>
<dbReference type="InterPro" id="IPR042228">
    <property type="entry name" value="Dynein_linker_3"/>
</dbReference>
<dbReference type="Pfam" id="PF03028">
    <property type="entry name" value="Dynein_heavy"/>
    <property type="match status" value="1"/>
</dbReference>
<dbReference type="Gene3D" id="6.10.140.1060">
    <property type="match status" value="1"/>
</dbReference>
<protein>
    <submittedName>
        <fullName evidence="19">Dynein axonemal heavy chain 7</fullName>
    </submittedName>
</protein>
<dbReference type="PANTHER" id="PTHR22878:SF70">
    <property type="entry name" value="DYNEIN HEAVY CHAIN 2, AXONEMAL"/>
    <property type="match status" value="1"/>
</dbReference>
<dbReference type="InterPro" id="IPR043157">
    <property type="entry name" value="Dynein_AAA1S"/>
</dbReference>
<evidence type="ECO:0000256" key="11">
    <source>
        <dbReference type="ARBA" id="ARBA00023054"/>
    </source>
</evidence>
<dbReference type="Gene3D" id="1.10.8.720">
    <property type="entry name" value="Region D6 of dynein motor"/>
    <property type="match status" value="1"/>
</dbReference>
<keyword evidence="12" id="KW-0969">Cilium</keyword>
<dbReference type="InterPro" id="IPR024317">
    <property type="entry name" value="Dynein_heavy_chain_D4_dom"/>
</dbReference>
<evidence type="ECO:0000313" key="18">
    <source>
        <dbReference type="Proteomes" id="UP001652661"/>
    </source>
</evidence>
<dbReference type="RefSeq" id="XP_017029863.1">
    <property type="nucleotide sequence ID" value="XM_017174374.3"/>
</dbReference>
<evidence type="ECO:0000256" key="4">
    <source>
        <dbReference type="ARBA" id="ARBA00022490"/>
    </source>
</evidence>
<dbReference type="GO" id="GO:0045505">
    <property type="term" value="F:dynein intermediate chain binding"/>
    <property type="evidence" value="ECO:0007669"/>
    <property type="project" value="InterPro"/>
</dbReference>
<dbReference type="Gene3D" id="3.40.50.300">
    <property type="entry name" value="P-loop containing nucleotide triphosphate hydrolases"/>
    <property type="match status" value="5"/>
</dbReference>
<dbReference type="FunFam" id="1.10.8.720:FF:000001">
    <property type="entry name" value="dynein heavy chain 7, axonemal"/>
    <property type="match status" value="1"/>
</dbReference>
<dbReference type="Pfam" id="PF18199">
    <property type="entry name" value="Dynein_C"/>
    <property type="match status" value="1"/>
</dbReference>
<dbReference type="Pfam" id="PF12774">
    <property type="entry name" value="AAA_6"/>
    <property type="match status" value="1"/>
</dbReference>
<dbReference type="FunFam" id="1.10.287.2620:FF:000002">
    <property type="entry name" value="Dynein heavy chain 2, axonemal"/>
    <property type="match status" value="1"/>
</dbReference>
<keyword evidence="10" id="KW-0243">Dynein</keyword>
<dbReference type="InterPro" id="IPR035699">
    <property type="entry name" value="AAA_6"/>
</dbReference>
<dbReference type="GO" id="GO:0008569">
    <property type="term" value="F:minus-end-directed microtubule motor activity"/>
    <property type="evidence" value="ECO:0007669"/>
    <property type="project" value="InterPro"/>
</dbReference>
<dbReference type="Pfam" id="PF18198">
    <property type="entry name" value="AAA_lid_11"/>
    <property type="match status" value="1"/>
</dbReference>
<dbReference type="FunFam" id="3.40.50.300:FF:000362">
    <property type="entry name" value="Dynein, axonemal, heavy chain 6"/>
    <property type="match status" value="1"/>
</dbReference>
<dbReference type="FunFam" id="3.40.50.300:FF:001145">
    <property type="entry name" value="Putative dynein heavy chain"/>
    <property type="match status" value="1"/>
</dbReference>
<evidence type="ECO:0000256" key="6">
    <source>
        <dbReference type="ARBA" id="ARBA00022737"/>
    </source>
</evidence>
<dbReference type="SUPFAM" id="SSF52540">
    <property type="entry name" value="P-loop containing nucleoside triphosphate hydrolases"/>
    <property type="match status" value="4"/>
</dbReference>
<organism evidence="18 19">
    <name type="scientific">Drosophila kikkawai</name>
    <name type="common">Fruit fly</name>
    <dbReference type="NCBI Taxonomy" id="30033"/>
    <lineage>
        <taxon>Eukaryota</taxon>
        <taxon>Metazoa</taxon>
        <taxon>Ecdysozoa</taxon>
        <taxon>Arthropoda</taxon>
        <taxon>Hexapoda</taxon>
        <taxon>Insecta</taxon>
        <taxon>Pterygota</taxon>
        <taxon>Neoptera</taxon>
        <taxon>Endopterygota</taxon>
        <taxon>Diptera</taxon>
        <taxon>Brachycera</taxon>
        <taxon>Muscomorpha</taxon>
        <taxon>Ephydroidea</taxon>
        <taxon>Drosophilidae</taxon>
        <taxon>Drosophila</taxon>
        <taxon>Sophophora</taxon>
    </lineage>
</organism>
<comment type="similarity">
    <text evidence="3">Belongs to the dynein heavy chain family.</text>
</comment>
<dbReference type="InterPro" id="IPR027417">
    <property type="entry name" value="P-loop_NTPase"/>
</dbReference>
<dbReference type="GO" id="GO:0005874">
    <property type="term" value="C:microtubule"/>
    <property type="evidence" value="ECO:0007669"/>
    <property type="project" value="UniProtKB-KW"/>
</dbReference>
<keyword evidence="4" id="KW-0963">Cytoplasm</keyword>
<dbReference type="Pfam" id="PF12781">
    <property type="entry name" value="AAA_9"/>
    <property type="match status" value="1"/>
</dbReference>
<evidence type="ECO:0000256" key="8">
    <source>
        <dbReference type="ARBA" id="ARBA00022840"/>
    </source>
</evidence>
<evidence type="ECO:0000256" key="12">
    <source>
        <dbReference type="ARBA" id="ARBA00023069"/>
    </source>
</evidence>
<dbReference type="Pfam" id="PF08393">
    <property type="entry name" value="DHC_N2"/>
    <property type="match status" value="1"/>
</dbReference>
<evidence type="ECO:0000259" key="17">
    <source>
        <dbReference type="SMART" id="SM00382"/>
    </source>
</evidence>
<dbReference type="FunFam" id="3.40.50.300:FF:002141">
    <property type="entry name" value="Dynein heavy chain"/>
    <property type="match status" value="1"/>
</dbReference>
<dbReference type="InterPro" id="IPR043160">
    <property type="entry name" value="Dynein_C_barrel"/>
</dbReference>
<dbReference type="FunFam" id="3.10.490.20:FF:000001">
    <property type="entry name" value="dynein heavy chain 7, axonemal"/>
    <property type="match status" value="1"/>
</dbReference>
<dbReference type="GO" id="GO:0007018">
    <property type="term" value="P:microtubule-based movement"/>
    <property type="evidence" value="ECO:0007669"/>
    <property type="project" value="InterPro"/>
</dbReference>
<dbReference type="Gene3D" id="1.10.8.710">
    <property type="match status" value="1"/>
</dbReference>
<dbReference type="GO" id="GO:0031514">
    <property type="term" value="C:motile cilium"/>
    <property type="evidence" value="ECO:0007669"/>
    <property type="project" value="UniProtKB-SubCell"/>
</dbReference>
<evidence type="ECO:0000256" key="3">
    <source>
        <dbReference type="ARBA" id="ARBA00008887"/>
    </source>
</evidence>
<dbReference type="Proteomes" id="UP001652661">
    <property type="component" value="Chromosome 3L"/>
</dbReference>
<dbReference type="InterPro" id="IPR035706">
    <property type="entry name" value="AAA_9"/>
</dbReference>
<evidence type="ECO:0000256" key="15">
    <source>
        <dbReference type="ARBA" id="ARBA00023273"/>
    </source>
</evidence>
<dbReference type="InterPro" id="IPR041228">
    <property type="entry name" value="Dynein_C"/>
</dbReference>
<dbReference type="InterPro" id="IPR054354">
    <property type="entry name" value="DYNC2H1-like_lid"/>
</dbReference>
<dbReference type="Gene3D" id="3.20.180.20">
    <property type="entry name" value="Dynein heavy chain, N-terminal domain 2"/>
    <property type="match status" value="1"/>
</dbReference>
<evidence type="ECO:0000256" key="14">
    <source>
        <dbReference type="ARBA" id="ARBA00023212"/>
    </source>
</evidence>
<keyword evidence="13" id="KW-0505">Motor protein</keyword>
<dbReference type="Gene3D" id="1.20.140.100">
    <property type="entry name" value="Dynein heavy chain, N-terminal domain 2"/>
    <property type="match status" value="1"/>
</dbReference>
<dbReference type="FunFam" id="3.20.180.20:FF:000003">
    <property type="entry name" value="Dynein heavy chain 12, axonemal"/>
    <property type="match status" value="1"/>
</dbReference>
<dbReference type="SMART" id="SM00382">
    <property type="entry name" value="AAA"/>
    <property type="match status" value="2"/>
</dbReference>
<dbReference type="InterPro" id="IPR026983">
    <property type="entry name" value="DHC"/>
</dbReference>
<evidence type="ECO:0000313" key="19">
    <source>
        <dbReference type="RefSeq" id="XP_017029863.1"/>
    </source>
</evidence>
<feature type="domain" description="AAA+ ATPase" evidence="17">
    <location>
        <begin position="1269"/>
        <end position="1372"/>
    </location>
</feature>
<evidence type="ECO:0000256" key="9">
    <source>
        <dbReference type="ARBA" id="ARBA00022846"/>
    </source>
</evidence>
<sequence>MYSRKLERMHRPASDITKYDNEPYMKNPLLKFRISEVHERRHFQFLKQKAADVKVRVARQQWQPEPEMRLLPQSHYEDNLRREVRKIVVPPMLKRTEAKILSFASERLKNKYPELVKAYMMDVHAEFNRLMKVYSMKNILRHPEFPDEDPSLFELPRADINTRRPGRTQNYSNFLENRRRIAQKLLILQLPLRAILNLSVGDLPNLACIFNYVLSTGALQQQLGLGGREALSYKFYRKYIQNQLDKVNTFLRWIWYPKIVAVLRKLMRKRVMPMSTWKRSWNALEGLMNREMTNMKIRTFEEMYRMCGHPRTMPMLRMTMEWSEFSADLDIRPNVWSVMRTFAEIATEISMVGYRMEPLQPQVQTLTSMAMYAKVNDYLKIEMNENYLKDVIYKVQDIIMGTYAEVNKYIEDFRSKYYGLYSLQERDALNFFLSEPHEFEEYFARIDKYYGFINMLRSEPGTEYFVMALIYNEPAISGLRSLAENLIEEITTIIIREHIKAEVEICDEFEKIKYRALEIPKSTEELLESADYMIHVKKDKIAELTDRIQYCLQMGTNIVELTEMSKYHFDLTIKTINWIKDINDICDYNASQQEQYKFTFEEHLQEVIKKLNTDIDELLPKLAVIDDMSRPDKFRDSYIILQNFIDQLKTFDDYVAWINKEEKLFKIAQTMYPTLEVIKTFVYPFAELMKCCIEWQRYLSVWNDGPFEYLEPRFVETTTDDYLKEFQKNQKYYRVKIKQDLIDNPVCKFKGQTEDPDPAKHPVPLRLCTSMIQSIKDFTTGVFIVNTMCNPALRKRHWKEMSEIAGFDVTPDAGTTLRKILNSGLDPILDQFEIISIGANKELQLWNALQAMIKEWESRVFPYGPYKETGVQILSSLDDIQALLDDHILKTLAMRGSAFMKPCEEEVRAWYEKIMRVNETLDQWGKVQANYLYLLPIFSSKDIVAQMPEEGRLFTIVEQTYTRNMGLVLRQPLVMETAPVAGLLESLQKANELLEDIATGVSNYLEKKRLYFPRFFFLANDEMLEILSETKDPLRVLPHLSKCFEGINSLQFDSAKNVLAMLSSDKESIDFIEPVSTAAAGGSVEKWLIGVEDEMLKAVRYQNELSFAHYPKLKRHEWVLEWPQMTVLAISQVYWAARVHSCLRRTFGGNQVVMQNFFQEVAKELTDVVTLVRSPKISNLNRISIKSLIVIDVHAKDVTEELIRMKISSEFDFQWLAQMRYYWEDEKTWVRIINATVPFANEYLGNSDRLVITPLTDRCYRTLVGAYQLHLNGAPEGPAGTGKTETTKDLAKALAVQCKVFNCSDGLDYKAMGKFFKGLASCGAWACFDEFNRIELEVLSVVAQQILLIIQAVRGNVTKFMFEGTELTLNPACYVCITMNPGYAGRSELPDNLKVLFRSVAMMVPDYAMIGEISLYSYGFVDARKLAVKIVTTYRLCSEQLSSQNHYDYGMRAVKTVLSACGNIKKQFPDEVEDILLLRSLIDVNLPKFLSFDVPLFEGIISDIFPGIKLPYIDYTLVEEEFKRVCAEEVLEPAPSFLTKVIQTYEMIIVRHGFMLVGEPLAGKSKTLQVLAKVMSALKIKAPQKSSYFQHVQMGIMNPKSITMNQLYGSFDPISYEWTDGLVAKIFRDFAMTPTPDRKWVIFDGPVDAVWIENMNTVLDDNKKLCLTSGEVITMTHEMSMVFEVMDLAQASPATVSRCGMIYMEPSTLGWRAFANSWLKKADPRWADEEGVEYVLALLSWLMVPCQTFIRRNCSQFVKPGEFNCMLTTLDLFEMQIAEAIEENPDDYQKYLTSYFQAAILFALVWGVGGVLDTASREKFDVFLRKLWDNDDAPLPEPLGKMEITPPTEGQLVDYVFLYKQRGAWRNWPELAKRMDVEETKTGVIVPTVDTARYIHLLKMHVEHKKRMLLVGPTGTGKTVYIQNYLMNKLDKEVYETGFITFTVMISANQCQELLISKLQKWKRGIYGPPKGMQSVLFVDDMNMPVKEVYGAQPPLELLRQFFDYGHVYDLRDSSKVFIHNVLIMAACGLPGGSRQDVYARFLNHFNVYSINTFSEDSMFRIFLNVALNGFRRSGHGQDVFVVTNQIVSATQSIYKSVQSEIRATPAKSHYIFNLRDISRVVTGCTLVRKESVSDKKIFVRVWYHEAMRVFYDRLVDDIDRKWMFEKLNECLKSSFKDKVETVFERYCVQGKDEQVFTMEAATSVFFGMYFDEDSVPDERRYEEVPSTEVFLNLALASLADYNSTRRSKMDITLFTFALQHLNRICRIISIQGASALLIGLGGSGRQSLTKLATNMVQTSFFQPEITKSYGANEWHDDIKAILKEAGGLNKHTTFLITENQIKMELFLQDIDCLLNQGEVPNIFPIDEKQEVLEMVRLAAQGGNRNIDVSALQVFSFFVERCKQKLHIVLSFSPIGDALRTRVRLYPSLVNCCTIDWYDSWPEEALQMIAKMSLVDVNVPSEDIKLAIMDTCQYFHTTAARVTRSFCQMSGRHIYQTNASFIELIRSFQTLIERKQNETMLAKMRYIGGLDTLAQAAAAISIMQRDLNALQPKLVALAEASRKMMLEINKETLAASAAAEQVKRDEEVASVQAEAAQVLKHDCERDLAKAIPVLEDALSALNTLKPADITLVKSMKNPPPVIKLVMAAVCVIKGIPAERIPDPSSGKMVQDYWGPSKRLLGEMNFLPALKEFDKDNIPPDIMKRIRKEFIPNKDFDPKVVAKASSAAKGLCQWIIAMDMYDEVAKVVAPKKAKLAGAEKEYADTMEFLAEKRALALALEEKVAQLNIELDKANEEMQKTEEHAESCRNKLLRAEALIGGLGGEKSRWNKAAEDLQELYDHLPGDVLISCGIIAYLSAVNLQYRSDCVNDWFKKVTELKIPCSEKYSITNVLGLEVTIQNWQLDGLPNDDFSTENAIISANSSRYSLFIDPQAQANNWLKNMERKNRLNCVKFNQGNYMKVIAEALEYGTPVIIENVQEELEVPLDPILMHQTFVQGGVKLISLGETVVPVNPNFRLYMTCNLRNPHFLPETFNKVTVINFALTQNALMDQLLSIVVAKERPDLQELRIMLTTEAAANKGALRDAENMILKTLSAGGDILENEAAIQILAESKGLSKDIVEKQEAAKETSAKIEAFRLNYKPVAVHSSILYYSITDLPNIDPMYQFSLNWYINLYMYSIETANKSKDLPRRIKFLVDGFTRNLYNNVCRSIFEKDKLLFSFILTARIMLGTGQVEMRHFAHLVTNAKESTNIPPNPNPSWITETVWLNVLRLEELKELKGIVAHFQNNLTAWQAIYDHSSPETAPLPAPWHDKTTAFEKMIVLKALRPDSVFLAVRIYIAQCIGDQYVTPPEFDISKSYADSTALTPLVFILSPGADPLGSLLAFAEKMGQEETFQSISLGQGQGPIATALIKNAQEMGYWVCLQNCHLAASWMPYLEYLWENMDTFNTQANFRIWLTAYPTPQFPVTILQNGVKMTNEPPTGLKENLMRSYNSEPINDYEFYTGCAKQDRAFTRLLYGICFFHAVVQERRKYGPLGWNIAYGFNESDLQISVLQLSMLLNQYEHVPYDAISYLTSECNYGGRVTDNWDRRAIVTILADFCNAQVVLDNRYRFASDDRYILPRKTEHREILRYLDENIPSLAPPEVYGLHANSGITRDMQTTKTLLDSMILLLGSEAAGSAGAGVSVEQVILDTIKQIEREMPADMDIEAAAEKYPVDYNESMNTVVVQEMERFLKLQKEIRASCRDLAMGIKGIIVMTPDLENVMTAMKFNRIPTKWMSKSYPCLKPLGSYVQDLYKRLNWLHDWHHHGKPPTFWLSGFFFTQAFLTGAMQNFARKYKIPIDTLTFDYDVLKVETKASPPDDGVYCNGLFLEGARWDWRDSVLVEQFPKVLVYAMPVIFFRPVAILDLTDGSRYRCPLYKTGERKGTLSTTGHSTNYVVPLLLNTHAKPSHWVKRSVALICQTND</sequence>
<dbReference type="FunFam" id="1.20.140.100:FF:000004">
    <property type="entry name" value="Dynein axonemal heavy chain 6"/>
    <property type="match status" value="1"/>
</dbReference>
<keyword evidence="6" id="KW-0677">Repeat</keyword>
<dbReference type="InterPro" id="IPR041658">
    <property type="entry name" value="AAA_lid_11"/>
</dbReference>
<keyword evidence="15" id="KW-0966">Cell projection</keyword>
<dbReference type="OMA" id="CIEWQRY"/>
<dbReference type="InterPro" id="IPR003593">
    <property type="entry name" value="AAA+_ATPase"/>
</dbReference>
<evidence type="ECO:0000256" key="1">
    <source>
        <dbReference type="ARBA" id="ARBA00004230"/>
    </source>
</evidence>
<gene>
    <name evidence="19" type="primary">Dhc62B</name>
</gene>
<evidence type="ECO:0000256" key="5">
    <source>
        <dbReference type="ARBA" id="ARBA00022701"/>
    </source>
</evidence>
<dbReference type="FunFam" id="1.20.1270.280:FF:000010">
    <property type="entry name" value="Dynein heavy chain"/>
    <property type="match status" value="1"/>
</dbReference>
<feature type="domain" description="AAA+ ATPase" evidence="17">
    <location>
        <begin position="1904"/>
        <end position="2052"/>
    </location>
</feature>
<dbReference type="Gene3D" id="1.20.1270.280">
    <property type="match status" value="1"/>
</dbReference>
<dbReference type="InterPro" id="IPR024743">
    <property type="entry name" value="Dynein_HC_stalk"/>
</dbReference>
<accession>A0A6P4J5U4</accession>
<keyword evidence="18" id="KW-1185">Reference proteome</keyword>
<dbReference type="Pfam" id="PF12777">
    <property type="entry name" value="MT"/>
    <property type="match status" value="1"/>
</dbReference>
<evidence type="ECO:0000256" key="2">
    <source>
        <dbReference type="ARBA" id="ARBA00004430"/>
    </source>
</evidence>
<dbReference type="InterPro" id="IPR041466">
    <property type="entry name" value="Dynein_AAA5_ext"/>
</dbReference>
<feature type="coiled-coil region" evidence="16">
    <location>
        <begin position="2768"/>
        <end position="2816"/>
    </location>
</feature>
<dbReference type="FunFam" id="1.20.920.20:FF:000006">
    <property type="entry name" value="Dynein, axonemal, heavy chain 6"/>
    <property type="match status" value="1"/>
</dbReference>
<evidence type="ECO:0000256" key="13">
    <source>
        <dbReference type="ARBA" id="ARBA00023175"/>
    </source>
</evidence>
<dbReference type="FunFam" id="1.20.58.1120:FF:000001">
    <property type="entry name" value="dynein heavy chain 2, axonemal"/>
    <property type="match status" value="1"/>
</dbReference>
<keyword evidence="7" id="KW-0547">Nucleotide-binding</keyword>
<keyword evidence="9" id="KW-0282">Flagellum</keyword>
<dbReference type="FunFam" id="1.10.8.710:FF:000004">
    <property type="entry name" value="Dynein axonemal heavy chain 6"/>
    <property type="match status" value="1"/>
</dbReference>
<name>A0A6P4J5U4_DROKI</name>
<reference evidence="19" key="1">
    <citation type="submission" date="2025-08" db="UniProtKB">
        <authorList>
            <consortium name="RefSeq"/>
        </authorList>
    </citation>
    <scope>IDENTIFICATION</scope>
    <source>
        <strain evidence="19">14028-0561.14</strain>
        <tissue evidence="19">Whole fly</tissue>
    </source>
</reference>
<dbReference type="Pfam" id="PF17852">
    <property type="entry name" value="Dynein_AAA_lid"/>
    <property type="match status" value="1"/>
</dbReference>
<dbReference type="Gene3D" id="1.10.472.130">
    <property type="match status" value="1"/>
</dbReference>
<keyword evidence="5" id="KW-0493">Microtubule</keyword>
<dbReference type="InterPro" id="IPR013602">
    <property type="entry name" value="Dynein_heavy_linker"/>
</dbReference>
<dbReference type="GO" id="GO:0051959">
    <property type="term" value="F:dynein light intermediate chain binding"/>
    <property type="evidence" value="ECO:0007669"/>
    <property type="project" value="InterPro"/>
</dbReference>
<dbReference type="FunFam" id="3.40.50.300:FF:000044">
    <property type="entry name" value="Dynein heavy chain 5, axonemal"/>
    <property type="match status" value="1"/>
</dbReference>
<dbReference type="GO" id="GO:0005524">
    <property type="term" value="F:ATP binding"/>
    <property type="evidence" value="ECO:0007669"/>
    <property type="project" value="UniProtKB-KW"/>
</dbReference>
<dbReference type="InterPro" id="IPR042219">
    <property type="entry name" value="AAA_lid_11_sf"/>
</dbReference>
<proteinExistence type="inferred from homology"/>
<dbReference type="Gene3D" id="1.10.8.1220">
    <property type="match status" value="1"/>
</dbReference>
<dbReference type="PANTHER" id="PTHR22878">
    <property type="entry name" value="DYNEIN HEAVY CHAIN 6, AXONEMAL-LIKE-RELATED"/>
    <property type="match status" value="1"/>
</dbReference>
<dbReference type="FunFam" id="1.10.8.1220:FF:000001">
    <property type="entry name" value="Dynein axonemal heavy chain 5"/>
    <property type="match status" value="1"/>
</dbReference>
<dbReference type="FunFam" id="3.40.50.300:FF:001328">
    <property type="entry name" value="Dynein heavy chain 6, axonemal"/>
    <property type="match status" value="1"/>
</dbReference>
<dbReference type="Gene3D" id="3.10.490.20">
    <property type="match status" value="1"/>
</dbReference>
<dbReference type="GO" id="GO:0005858">
    <property type="term" value="C:axonemal dynein complex"/>
    <property type="evidence" value="ECO:0007669"/>
    <property type="project" value="UniProtKB-ARBA"/>
</dbReference>
<dbReference type="Pfam" id="PF12775">
    <property type="entry name" value="AAA_7"/>
    <property type="match status" value="1"/>
</dbReference>
<dbReference type="InterPro" id="IPR004273">
    <property type="entry name" value="Dynein_heavy_D6_P-loop"/>
</dbReference>
<dbReference type="FunFam" id="1.20.920.30:FF:000005">
    <property type="entry name" value="Dynein, axonemal, heavy chain 2"/>
    <property type="match status" value="1"/>
</dbReference>
<evidence type="ECO:0000256" key="16">
    <source>
        <dbReference type="SAM" id="Coils"/>
    </source>
</evidence>
<evidence type="ECO:0000256" key="10">
    <source>
        <dbReference type="ARBA" id="ARBA00023017"/>
    </source>
</evidence>
<dbReference type="OrthoDB" id="424310at2759"/>